<organism evidence="1 2">
    <name type="scientific">Lactiplantibacillus pentosus</name>
    <name type="common">Lactobacillus pentosus</name>
    <dbReference type="NCBI Taxonomy" id="1589"/>
    <lineage>
        <taxon>Bacteria</taxon>
        <taxon>Bacillati</taxon>
        <taxon>Bacillota</taxon>
        <taxon>Bacilli</taxon>
        <taxon>Lactobacillales</taxon>
        <taxon>Lactobacillaceae</taxon>
        <taxon>Lactiplantibacillus</taxon>
    </lineage>
</organism>
<protein>
    <recommendedName>
        <fullName evidence="3">Glycosyltransferase</fullName>
    </recommendedName>
</protein>
<reference evidence="1 2" key="1">
    <citation type="submission" date="2018-03" db="EMBL/GenBank/DDBJ databases">
        <title>Draft Genome Sequences of six Lactobacillus pentosus Strains Isolated from Brines of Traditionally Fermented Spanish-Style Green Table Olives.</title>
        <authorList>
            <person name="Calero-Delgado B."/>
            <person name="Martin-Platero A.M."/>
            <person name="Perez-Pulido A.J."/>
            <person name="Benitez-Cabello A."/>
            <person name="Casimiro-Soriguer C.S."/>
            <person name="Martinez-Bueno M."/>
            <person name="Arroyo-Lopez F.N."/>
            <person name="Rodriguez-Gomez F."/>
            <person name="Bautista-Gallego J."/>
            <person name="Garrido-Fernandez A."/>
            <person name="Jimenez-Diaz R."/>
        </authorList>
    </citation>
    <scope>NUCLEOTIDE SEQUENCE [LARGE SCALE GENOMIC DNA]</scope>
    <source>
        <strain evidence="1 2">IG2</strain>
    </source>
</reference>
<sequence>MFNIKYRIILPTNVKYLDVVKNYIELLKINWPEAYKKLIISTTGSGDFDISFTDIPVIKNDISASLPTCVYNAASKYKADYYFVFLGDAFISRRINNKEVEKLLYSLIKNSINYCRLLPQRSLHMGQCQKEYRNINSNERYTHSFVAFGADLNFIKNEFSNNISDRDFEIRYLKLASKKENLFFEDRAILNKNIFHILPSIQKGKWDRVNLFYLKRKYPKVEFSNRERISWKYECILQIRKLILPIIPDTVSKKIKSKNKKYFDTNF</sequence>
<dbReference type="RefSeq" id="WP_105961134.1">
    <property type="nucleotide sequence ID" value="NZ_PVOB01000077.1"/>
</dbReference>
<keyword evidence="2" id="KW-1185">Reference proteome</keyword>
<dbReference type="EMBL" id="PVOB01000077">
    <property type="protein sequence ID" value="PRO95158.1"/>
    <property type="molecule type" value="Genomic_DNA"/>
</dbReference>
<evidence type="ECO:0000313" key="1">
    <source>
        <dbReference type="EMBL" id="PRO95158.1"/>
    </source>
</evidence>
<gene>
    <name evidence="1" type="ORF">C6Y08_06130</name>
</gene>
<dbReference type="Proteomes" id="UP000238378">
    <property type="component" value="Unassembled WGS sequence"/>
</dbReference>
<proteinExistence type="predicted"/>
<evidence type="ECO:0000313" key="2">
    <source>
        <dbReference type="Proteomes" id="UP000238378"/>
    </source>
</evidence>
<name>A0ABX5D0S6_LACPE</name>
<comment type="caution">
    <text evidence="1">The sequence shown here is derived from an EMBL/GenBank/DDBJ whole genome shotgun (WGS) entry which is preliminary data.</text>
</comment>
<evidence type="ECO:0008006" key="3">
    <source>
        <dbReference type="Google" id="ProtNLM"/>
    </source>
</evidence>
<accession>A0ABX5D0S6</accession>